<dbReference type="GeneID" id="54471682"/>
<dbReference type="Gene3D" id="3.90.190.20">
    <property type="entry name" value="Mur ligase, C-terminal domain"/>
    <property type="match status" value="1"/>
</dbReference>
<dbReference type="GO" id="GO:0004326">
    <property type="term" value="F:tetrahydrofolylpolyglutamate synthase activity"/>
    <property type="evidence" value="ECO:0007669"/>
    <property type="project" value="UniProtKB-EC"/>
</dbReference>
<dbReference type="InterPro" id="IPR023600">
    <property type="entry name" value="Folylpolyglutamate_synth_euk"/>
</dbReference>
<dbReference type="SUPFAM" id="SSF53623">
    <property type="entry name" value="MurD-like peptide ligases, catalytic domain"/>
    <property type="match status" value="1"/>
</dbReference>
<dbReference type="AlphaFoldDB" id="A0A6A6Q3P2"/>
<proteinExistence type="inferred from homology"/>
<evidence type="ECO:0000256" key="15">
    <source>
        <dbReference type="ARBA" id="ARBA00023136"/>
    </source>
</evidence>
<dbReference type="GO" id="GO:0046872">
    <property type="term" value="F:metal ion binding"/>
    <property type="evidence" value="ECO:0007669"/>
    <property type="project" value="UniProtKB-KW"/>
</dbReference>
<feature type="binding site" evidence="19">
    <location>
        <position position="201"/>
    </location>
    <ligand>
        <name>Mg(2+)</name>
        <dbReference type="ChEBI" id="CHEBI:18420"/>
        <label>1</label>
    </ligand>
</feature>
<dbReference type="InterPro" id="IPR036565">
    <property type="entry name" value="Mur-like_cat_sf"/>
</dbReference>
<dbReference type="PIRSF" id="PIRSF038895">
    <property type="entry name" value="FPGS"/>
    <property type="match status" value="1"/>
</dbReference>
<keyword evidence="6" id="KW-0963">Cytoplasm</keyword>
<evidence type="ECO:0000313" key="20">
    <source>
        <dbReference type="EMBL" id="KAF2486649.1"/>
    </source>
</evidence>
<dbReference type="OrthoDB" id="5212574at2759"/>
<evidence type="ECO:0000256" key="2">
    <source>
        <dbReference type="ARBA" id="ARBA00004305"/>
    </source>
</evidence>
<evidence type="ECO:0000256" key="7">
    <source>
        <dbReference type="ARBA" id="ARBA00022563"/>
    </source>
</evidence>
<comment type="catalytic activity">
    <reaction evidence="16 17">
        <text>(6S)-5,6,7,8-tetrahydrofolyl-(gamma-L-Glu)(n) + L-glutamate + ATP = (6S)-5,6,7,8-tetrahydrofolyl-(gamma-L-Glu)(n+1) + ADP + phosphate + H(+)</text>
        <dbReference type="Rhea" id="RHEA:10580"/>
        <dbReference type="Rhea" id="RHEA-COMP:14738"/>
        <dbReference type="Rhea" id="RHEA-COMP:14740"/>
        <dbReference type="ChEBI" id="CHEBI:15378"/>
        <dbReference type="ChEBI" id="CHEBI:29985"/>
        <dbReference type="ChEBI" id="CHEBI:30616"/>
        <dbReference type="ChEBI" id="CHEBI:43474"/>
        <dbReference type="ChEBI" id="CHEBI:141005"/>
        <dbReference type="ChEBI" id="CHEBI:456216"/>
        <dbReference type="EC" id="6.3.2.17"/>
    </reaction>
</comment>
<dbReference type="NCBIfam" id="TIGR01499">
    <property type="entry name" value="folC"/>
    <property type="match status" value="1"/>
</dbReference>
<evidence type="ECO:0000256" key="12">
    <source>
        <dbReference type="ARBA" id="ARBA00022840"/>
    </source>
</evidence>
<feature type="binding site" evidence="19">
    <location>
        <position position="229"/>
    </location>
    <ligand>
        <name>Mg(2+)</name>
        <dbReference type="ChEBI" id="CHEBI:18420"/>
        <label>1</label>
    </ligand>
</feature>
<dbReference type="UniPathway" id="UPA00850"/>
<dbReference type="InterPro" id="IPR001645">
    <property type="entry name" value="Folylpolyglutamate_synth"/>
</dbReference>
<name>A0A6A6Q3P2_9PEZI</name>
<evidence type="ECO:0000256" key="14">
    <source>
        <dbReference type="ARBA" id="ARBA00023128"/>
    </source>
</evidence>
<keyword evidence="12 18" id="KW-0067">ATP-binding</keyword>
<keyword evidence="15" id="KW-0472">Membrane</keyword>
<evidence type="ECO:0000256" key="9">
    <source>
        <dbReference type="ARBA" id="ARBA00022723"/>
    </source>
</evidence>
<dbReference type="PANTHER" id="PTHR11136:SF5">
    <property type="entry name" value="FOLYLPOLYGLUTAMATE SYNTHASE, MITOCHONDRIAL"/>
    <property type="match status" value="1"/>
</dbReference>
<keyword evidence="7 17" id="KW-0554">One-carbon metabolism</keyword>
<evidence type="ECO:0000256" key="8">
    <source>
        <dbReference type="ARBA" id="ARBA00022598"/>
    </source>
</evidence>
<keyword evidence="11" id="KW-0999">Mitochondrion inner membrane</keyword>
<dbReference type="GO" id="GO:0006730">
    <property type="term" value="P:one-carbon metabolic process"/>
    <property type="evidence" value="ECO:0007669"/>
    <property type="project" value="UniProtKB-KW"/>
</dbReference>
<protein>
    <recommendedName>
        <fullName evidence="17">Folylpolyglutamate synthase</fullName>
        <ecNumber evidence="17">6.3.2.17</ecNumber>
    </recommendedName>
    <alternativeName>
        <fullName evidence="17">Folylpoly-gamma-glutamate synthetase</fullName>
    </alternativeName>
    <alternativeName>
        <fullName evidence="17">Tetrahydrofolylpolyglutamate synthase</fullName>
    </alternativeName>
</protein>
<evidence type="ECO:0000256" key="6">
    <source>
        <dbReference type="ARBA" id="ARBA00022490"/>
    </source>
</evidence>
<dbReference type="Gene3D" id="3.40.1190.10">
    <property type="entry name" value="Mur-like, catalytic domain"/>
    <property type="match status" value="1"/>
</dbReference>
<organism evidence="20 21">
    <name type="scientific">Neohortaea acidophila</name>
    <dbReference type="NCBI Taxonomy" id="245834"/>
    <lineage>
        <taxon>Eukaryota</taxon>
        <taxon>Fungi</taxon>
        <taxon>Dikarya</taxon>
        <taxon>Ascomycota</taxon>
        <taxon>Pezizomycotina</taxon>
        <taxon>Dothideomycetes</taxon>
        <taxon>Dothideomycetidae</taxon>
        <taxon>Mycosphaerellales</taxon>
        <taxon>Teratosphaeriaceae</taxon>
        <taxon>Neohortaea</taxon>
    </lineage>
</organism>
<feature type="binding site" evidence="19">
    <location>
        <position position="124"/>
    </location>
    <ligand>
        <name>Mg(2+)</name>
        <dbReference type="ChEBI" id="CHEBI:18420"/>
        <label>1</label>
    </ligand>
</feature>
<evidence type="ECO:0000256" key="16">
    <source>
        <dbReference type="ARBA" id="ARBA00047493"/>
    </source>
</evidence>
<keyword evidence="21" id="KW-1185">Reference proteome</keyword>
<evidence type="ECO:0000256" key="5">
    <source>
        <dbReference type="ARBA" id="ARBA00008276"/>
    </source>
</evidence>
<dbReference type="EMBL" id="MU001632">
    <property type="protein sequence ID" value="KAF2486649.1"/>
    <property type="molecule type" value="Genomic_DNA"/>
</dbReference>
<evidence type="ECO:0000256" key="3">
    <source>
        <dbReference type="ARBA" id="ARBA00004496"/>
    </source>
</evidence>
<accession>A0A6A6Q3P2</accession>
<evidence type="ECO:0000256" key="19">
    <source>
        <dbReference type="PIRSR" id="PIRSR038895-2"/>
    </source>
</evidence>
<dbReference type="EC" id="6.3.2.17" evidence="17"/>
<dbReference type="Proteomes" id="UP000799767">
    <property type="component" value="Unassembled WGS sequence"/>
</dbReference>
<evidence type="ECO:0000256" key="18">
    <source>
        <dbReference type="PIRSR" id="PIRSR038895-1"/>
    </source>
</evidence>
<dbReference type="PANTHER" id="PTHR11136">
    <property type="entry name" value="FOLYLPOLYGLUTAMATE SYNTHASE-RELATED"/>
    <property type="match status" value="1"/>
</dbReference>
<comment type="similarity">
    <text evidence="5 17">Belongs to the folylpolyglutamate synthase family.</text>
</comment>
<reference evidence="20" key="1">
    <citation type="journal article" date="2020" name="Stud. Mycol.">
        <title>101 Dothideomycetes genomes: a test case for predicting lifestyles and emergence of pathogens.</title>
        <authorList>
            <person name="Haridas S."/>
            <person name="Albert R."/>
            <person name="Binder M."/>
            <person name="Bloem J."/>
            <person name="Labutti K."/>
            <person name="Salamov A."/>
            <person name="Andreopoulos B."/>
            <person name="Baker S."/>
            <person name="Barry K."/>
            <person name="Bills G."/>
            <person name="Bluhm B."/>
            <person name="Cannon C."/>
            <person name="Castanera R."/>
            <person name="Culley D."/>
            <person name="Daum C."/>
            <person name="Ezra D."/>
            <person name="Gonzalez J."/>
            <person name="Henrissat B."/>
            <person name="Kuo A."/>
            <person name="Liang C."/>
            <person name="Lipzen A."/>
            <person name="Lutzoni F."/>
            <person name="Magnuson J."/>
            <person name="Mondo S."/>
            <person name="Nolan M."/>
            <person name="Ohm R."/>
            <person name="Pangilinan J."/>
            <person name="Park H.-J."/>
            <person name="Ramirez L."/>
            <person name="Alfaro M."/>
            <person name="Sun H."/>
            <person name="Tritt A."/>
            <person name="Yoshinaga Y."/>
            <person name="Zwiers L.-H."/>
            <person name="Turgeon B."/>
            <person name="Goodwin S."/>
            <person name="Spatafora J."/>
            <person name="Crous P."/>
            <person name="Grigoriev I."/>
        </authorList>
    </citation>
    <scope>NUCLEOTIDE SEQUENCE</scope>
    <source>
        <strain evidence="20">CBS 113389</strain>
    </source>
</reference>
<feature type="binding site" evidence="18">
    <location>
        <position position="367"/>
    </location>
    <ligand>
        <name>ATP</name>
        <dbReference type="ChEBI" id="CHEBI:30616"/>
    </ligand>
</feature>
<comment type="subcellular location">
    <subcellularLocation>
        <location evidence="3">Cytoplasm</location>
    </subcellularLocation>
    <subcellularLocation>
        <location evidence="1">Mitochondrion inner membrane</location>
    </subcellularLocation>
    <subcellularLocation>
        <location evidence="2">Mitochondrion matrix</location>
    </subcellularLocation>
</comment>
<evidence type="ECO:0000256" key="4">
    <source>
        <dbReference type="ARBA" id="ARBA00005150"/>
    </source>
</evidence>
<gene>
    <name evidence="20" type="ORF">BDY17DRAFT_245979</name>
</gene>
<sequence>MASRTYARQVVGCVRQYATHNGRRDYNAAVAALNTLQSNFSAVEAIRKAGPGWNKRAIPEMIEWVHRIGYEPSDFDQLNPVHIAGTKGKGSTSTFISSILAQYLPTRRSIPAERLPSTVGLYTSPHLRFVRERIQIDARPISETAFARCFWEVWDRLESSAPPSTDIEQRNVGGKPVYFHYLTLMALHCFLQESIGTAVVECGIGGEYDTTNILVRPSVTGITSLGLDHEALLGDTIESIAWHKAGIFKSTVPAFSVPQVPSAEEVLRERARERETTLHFVTVHAALQGKNVKLGLQGEFQKMNASLAIAVSCQHLQRLGFSGIPHPLDSDSALPPEFMRGLESARLGGRCEVRHDSVQPDLTWYIDGGHTLASIQVAGEWFATASDEAADTKTPRILIFNQQTRDAASLARKLYETLSSALQDSRPFEHAIFCPNVTYTTAGYKADLVSMNTNNHDIASLKVQKALAATWDAINPQATVHVVASIEDAVAKAREVCEGRTASVLTTGSLHLVGGLIDVLESETEGGER</sequence>
<dbReference type="InterPro" id="IPR036615">
    <property type="entry name" value="Mur_ligase_C_dom_sf"/>
</dbReference>
<dbReference type="RefSeq" id="XP_033593218.1">
    <property type="nucleotide sequence ID" value="XM_033730680.1"/>
</dbReference>
<comment type="cofactor">
    <cofactor evidence="17">
        <name>a monovalent cation</name>
        <dbReference type="ChEBI" id="CHEBI:60242"/>
    </cofactor>
    <text evidence="17">A monovalent cation.</text>
</comment>
<keyword evidence="8 17" id="KW-0436">Ligase</keyword>
<dbReference type="GO" id="GO:0005524">
    <property type="term" value="F:ATP binding"/>
    <property type="evidence" value="ECO:0007669"/>
    <property type="project" value="UniProtKB-KW"/>
</dbReference>
<evidence type="ECO:0000256" key="11">
    <source>
        <dbReference type="ARBA" id="ARBA00022792"/>
    </source>
</evidence>
<dbReference type="FunFam" id="3.40.1190.10:FF:000009">
    <property type="entry name" value="Folylpolyglutamate synthase"/>
    <property type="match status" value="1"/>
</dbReference>
<dbReference type="InterPro" id="IPR018109">
    <property type="entry name" value="Folylpolyglutamate_synth_CS"/>
</dbReference>
<comment type="function">
    <text evidence="17">Catalyzes conversion of folates to polyglutamate derivatives allowing concentration of folate compounds in the cell and the intracellular retention of these cofactors, which are important substrates for most of the folate-dependent enzymes that are involved in one-carbon transfer reactions involved in purine, pyrimidine and amino acid synthesis.</text>
</comment>
<comment type="pathway">
    <text evidence="4 17">Cofactor biosynthesis; tetrahydrofolylpolyglutamate biosynthesis.</text>
</comment>
<evidence type="ECO:0000256" key="1">
    <source>
        <dbReference type="ARBA" id="ARBA00004273"/>
    </source>
</evidence>
<keyword evidence="14" id="KW-0496">Mitochondrion</keyword>
<keyword evidence="9 19" id="KW-0479">Metal-binding</keyword>
<evidence type="ECO:0000256" key="10">
    <source>
        <dbReference type="ARBA" id="ARBA00022741"/>
    </source>
</evidence>
<dbReference type="PROSITE" id="PS01012">
    <property type="entry name" value="FOLYLPOLYGLU_SYNT_2"/>
    <property type="match status" value="1"/>
</dbReference>
<evidence type="ECO:0000313" key="21">
    <source>
        <dbReference type="Proteomes" id="UP000799767"/>
    </source>
</evidence>
<dbReference type="GO" id="GO:0005743">
    <property type="term" value="C:mitochondrial inner membrane"/>
    <property type="evidence" value="ECO:0007669"/>
    <property type="project" value="UniProtKB-SubCell"/>
</dbReference>
<keyword evidence="10 18" id="KW-0547">Nucleotide-binding</keyword>
<keyword evidence="13 19" id="KW-0460">Magnesium</keyword>
<evidence type="ECO:0000256" key="17">
    <source>
        <dbReference type="PIRNR" id="PIRNR038895"/>
    </source>
</evidence>
<evidence type="ECO:0000256" key="13">
    <source>
        <dbReference type="ARBA" id="ARBA00022842"/>
    </source>
</evidence>
<dbReference type="SUPFAM" id="SSF53244">
    <property type="entry name" value="MurD-like peptide ligases, peptide-binding domain"/>
    <property type="match status" value="1"/>
</dbReference>
<feature type="binding site" evidence="18">
    <location>
        <position position="350"/>
    </location>
    <ligand>
        <name>ATP</name>
        <dbReference type="ChEBI" id="CHEBI:30616"/>
    </ligand>
</feature>
<dbReference type="GO" id="GO:0005829">
    <property type="term" value="C:cytosol"/>
    <property type="evidence" value="ECO:0007669"/>
    <property type="project" value="TreeGrafter"/>
</dbReference>
<dbReference type="GO" id="GO:0005759">
    <property type="term" value="C:mitochondrial matrix"/>
    <property type="evidence" value="ECO:0007669"/>
    <property type="project" value="UniProtKB-SubCell"/>
</dbReference>